<dbReference type="OrthoDB" id="10055605at2759"/>
<dbReference type="EMBL" id="CAJQZP010001262">
    <property type="protein sequence ID" value="CAG5034201.1"/>
    <property type="molecule type" value="Genomic_DNA"/>
</dbReference>
<comment type="caution">
    <text evidence="3">Lacks conserved residue(s) required for the propagation of feature annotation.</text>
</comment>
<dbReference type="InterPro" id="IPR001609">
    <property type="entry name" value="Myosin_head_motor_dom-like"/>
</dbReference>
<dbReference type="Proteomes" id="UP000691718">
    <property type="component" value="Unassembled WGS sequence"/>
</dbReference>
<dbReference type="GO" id="GO:0007015">
    <property type="term" value="P:actin filament organization"/>
    <property type="evidence" value="ECO:0007669"/>
    <property type="project" value="TreeGrafter"/>
</dbReference>
<dbReference type="PANTHER" id="PTHR13140:SF802">
    <property type="entry name" value="UNCONVENTIONAL MYOSIN-IB ISOFORM X1"/>
    <property type="match status" value="1"/>
</dbReference>
<dbReference type="GO" id="GO:0051015">
    <property type="term" value="F:actin filament binding"/>
    <property type="evidence" value="ECO:0007669"/>
    <property type="project" value="TreeGrafter"/>
</dbReference>
<reference evidence="5" key="1">
    <citation type="submission" date="2021-04" db="EMBL/GenBank/DDBJ databases">
        <authorList>
            <person name="Tunstrom K."/>
        </authorList>
    </citation>
    <scope>NUCLEOTIDE SEQUENCE</scope>
</reference>
<dbReference type="SMART" id="SM00242">
    <property type="entry name" value="MYSc"/>
    <property type="match status" value="1"/>
</dbReference>
<dbReference type="PROSITE" id="PS51257">
    <property type="entry name" value="PROKAR_LIPOPROTEIN"/>
    <property type="match status" value="1"/>
</dbReference>
<evidence type="ECO:0000256" key="3">
    <source>
        <dbReference type="PROSITE-ProRule" id="PRU00782"/>
    </source>
</evidence>
<keyword evidence="1" id="KW-0547">Nucleotide-binding</keyword>
<name>A0A8S3XP61_PARAO</name>
<protein>
    <submittedName>
        <fullName evidence="5">(apollo) hypothetical protein</fullName>
    </submittedName>
</protein>
<feature type="region of interest" description="Actin-binding" evidence="3">
    <location>
        <begin position="784"/>
        <end position="806"/>
    </location>
</feature>
<keyword evidence="3" id="KW-0518">Myosin</keyword>
<feature type="domain" description="Myosin motor" evidence="4">
    <location>
        <begin position="572"/>
        <end position="826"/>
    </location>
</feature>
<evidence type="ECO:0000259" key="4">
    <source>
        <dbReference type="PROSITE" id="PS51456"/>
    </source>
</evidence>
<dbReference type="AlphaFoldDB" id="A0A8S3XP61"/>
<dbReference type="GO" id="GO:0016459">
    <property type="term" value="C:myosin complex"/>
    <property type="evidence" value="ECO:0007669"/>
    <property type="project" value="UniProtKB-KW"/>
</dbReference>
<keyword evidence="3" id="KW-0505">Motor protein</keyword>
<dbReference type="GO" id="GO:0005524">
    <property type="term" value="F:ATP binding"/>
    <property type="evidence" value="ECO:0007669"/>
    <property type="project" value="UniProtKB-KW"/>
</dbReference>
<keyword evidence="3" id="KW-0009">Actin-binding</keyword>
<proteinExistence type="inferred from homology"/>
<organism evidence="5 6">
    <name type="scientific">Parnassius apollo</name>
    <name type="common">Apollo butterfly</name>
    <name type="synonym">Papilio apollo</name>
    <dbReference type="NCBI Taxonomy" id="110799"/>
    <lineage>
        <taxon>Eukaryota</taxon>
        <taxon>Metazoa</taxon>
        <taxon>Ecdysozoa</taxon>
        <taxon>Arthropoda</taxon>
        <taxon>Hexapoda</taxon>
        <taxon>Insecta</taxon>
        <taxon>Pterygota</taxon>
        <taxon>Neoptera</taxon>
        <taxon>Endopterygota</taxon>
        <taxon>Lepidoptera</taxon>
        <taxon>Glossata</taxon>
        <taxon>Ditrysia</taxon>
        <taxon>Papilionoidea</taxon>
        <taxon>Papilionidae</taxon>
        <taxon>Parnassiinae</taxon>
        <taxon>Parnassini</taxon>
        <taxon>Parnassius</taxon>
        <taxon>Parnassius</taxon>
    </lineage>
</organism>
<gene>
    <name evidence="5" type="ORF">PAPOLLO_LOCUS20298</name>
</gene>
<evidence type="ECO:0000256" key="2">
    <source>
        <dbReference type="ARBA" id="ARBA00022840"/>
    </source>
</evidence>
<keyword evidence="6" id="KW-1185">Reference proteome</keyword>
<dbReference type="PANTHER" id="PTHR13140">
    <property type="entry name" value="MYOSIN"/>
    <property type="match status" value="1"/>
</dbReference>
<evidence type="ECO:0000313" key="5">
    <source>
        <dbReference type="EMBL" id="CAG5034201.1"/>
    </source>
</evidence>
<keyword evidence="2" id="KW-0067">ATP-binding</keyword>
<dbReference type="Pfam" id="PF00063">
    <property type="entry name" value="Myosin_head"/>
    <property type="match status" value="2"/>
</dbReference>
<comment type="similarity">
    <text evidence="3">Belongs to the TRAFAC class myosin-kinesin ATPase superfamily. Myosin family.</text>
</comment>
<dbReference type="GO" id="GO:0005737">
    <property type="term" value="C:cytoplasm"/>
    <property type="evidence" value="ECO:0007669"/>
    <property type="project" value="TreeGrafter"/>
</dbReference>
<accession>A0A8S3XP61</accession>
<dbReference type="GO" id="GO:0000146">
    <property type="term" value="F:microfilament motor activity"/>
    <property type="evidence" value="ECO:0007669"/>
    <property type="project" value="TreeGrafter"/>
</dbReference>
<comment type="caution">
    <text evidence="5">The sequence shown here is derived from an EMBL/GenBank/DDBJ whole genome shotgun (WGS) entry which is preliminary data.</text>
</comment>
<dbReference type="GO" id="GO:0016020">
    <property type="term" value="C:membrane"/>
    <property type="evidence" value="ECO:0007669"/>
    <property type="project" value="TreeGrafter"/>
</dbReference>
<evidence type="ECO:0000313" key="6">
    <source>
        <dbReference type="Proteomes" id="UP000691718"/>
    </source>
</evidence>
<sequence>MSRSTTSTAPSASGCSASTVRTTHIHFLLKLGNLQFEPQHNIDDSIGTRLQREYGAYRSHTLTYFLLKLGNLQFEPQHNIDGSIGTRMQREYELREACALVGVQADALAAALGAAPSELSADSLPPPEAESGAGEWDAWEEWGSEATSAADTEVGAEAGADVDEEGGVEGSAGWSSALRDRLLCAVYARLFTWLVNAVNDAIKPAAAAARILLGVLDEYELESLAHNGLVRLLINYAAERVQARCRGRVVCVCASCMCVCAAGCSGRAHLAGRAGRVRDGVAGAQRAGAAAHQLRGGARAGAVSWTCGVCVCVVYVCMCSRLQRPRASRWACWTSTSWSRWRTTGWCGCSSTTRRSACRRGDVDVWCVCVRRVCVYVQPAAAGARILLGVLDEYELESLAHNGLVRLLINYAAERVQARCRGRVVCVCASCMCVCAVGCSRRAQLAGRAGRVRAGVAGAQRAGAAAHQLRGGARAGAVSWTCGVCVCVVYVCMCSRLQRPRASCWACWTSTSWSRWRTTGWCGCSSTTRRSACMRGDVDVWCVCVRRVCVYVQSAAAGARSSLGVLDEYELESLAHNGLVRLLINYAAERAAAAGARSSLGVLDVYGLESLAHNGLERLLINYAAERVQAAVTAATLRREQDEYAREGLAWTPLPYTEHDLHADLLDAGPESLLGMLRESSARGAGAGGAGADAAFLQRLQRRRHPRLLVLPPDRFQVVHFGGPVVYSARGIVQKNRDALCRRCAAVLAGAREPLLAALFAGAGLAAGGSPRRPCALACRQRALVGALVRRLPAAPRLVRCLRADAALRPHRFDASLLRHQIRTQG</sequence>
<evidence type="ECO:0000256" key="1">
    <source>
        <dbReference type="ARBA" id="ARBA00022741"/>
    </source>
</evidence>
<dbReference type="PROSITE" id="PS51456">
    <property type="entry name" value="MYOSIN_MOTOR"/>
    <property type="match status" value="1"/>
</dbReference>